<dbReference type="GO" id="GO:0006154">
    <property type="term" value="P:adenosine catabolic process"/>
    <property type="evidence" value="ECO:0007669"/>
    <property type="project" value="TreeGrafter"/>
</dbReference>
<dbReference type="InterPro" id="IPR032466">
    <property type="entry name" value="Metal_Hydrolase"/>
</dbReference>
<dbReference type="InterPro" id="IPR001365">
    <property type="entry name" value="A_deaminase_dom"/>
</dbReference>
<proteinExistence type="predicted"/>
<accession>A0A384J8U2</accession>
<sequence>MKKSAKFNEYASNRAKLIADEHKYRGDHDFITSLSPTAQAANTIVSRIQQFNRHVLFQPVWQTHSLRPGSGFPHIKESIARTALLEIIKKLPKGAILHAHHVTCVSMDFIIDTMIKTPGMYISATRPLDSWWAKREKRIKIKFTYSSSQPRQTRNSANNLWDPDYVSDSLVPVSLAASTFNNYTPSMEHYEYRIPAPFQRHPPKGKSYFITWLKNRLMETKSQRKNVSGGVNEAWNTFQSGIKLLNTMIHNEPVFRPFLRQIFEGLVEDNVKWIEIRMIFKVDFQLEWSDAPSGEIEMARVIWEEREKFAITMKKKNKEWWGLRVIWTGFRLWKDQEIKADMVACMRVKERYPDLISGYDLEGQEELGRTLEDLMPICLWFKEQCKNRKLNIPFFLHAGECLGNGDVNDHNLYDAILLGTRRIGHGYSLPKHPLLEEICKERQIMIESCPLSDESLRLTHSTSAHTLPMLLAKGVNASLNCDDPFLSGQEMVGVSLEFFMCLWSWDNLDLGGLGHLAQNSVRWSQFEDQTDKDWQLGIRLGESSKKRLKGQRMREWKEDWETFCAWIVERYGEPWGNEDAFKATMKERVAVVEENKAYEDAVEKDLDIRERRFKKRKEAVVEWREKNTKKRKFIAKAKELMVEENLQKNMSKGLKTPPDSPDKTPKMVLRKLPKS</sequence>
<dbReference type="EMBL" id="CP009806">
    <property type="protein sequence ID" value="ATZ46969.1"/>
    <property type="molecule type" value="Genomic_DNA"/>
</dbReference>
<dbReference type="GO" id="GO:0046872">
    <property type="term" value="F:metal ion binding"/>
    <property type="evidence" value="ECO:0007669"/>
    <property type="project" value="UniProtKB-KW"/>
</dbReference>
<name>A0A384J8U2_BOTFB</name>
<evidence type="ECO:0000313" key="7">
    <source>
        <dbReference type="Proteomes" id="UP000001798"/>
    </source>
</evidence>
<dbReference type="KEGG" id="bfu:BCIN_02g03040"/>
<protein>
    <recommendedName>
        <fullName evidence="5">Adenosine deaminase domain-containing protein</fullName>
    </recommendedName>
</protein>
<evidence type="ECO:0000256" key="3">
    <source>
        <dbReference type="ARBA" id="ARBA00022801"/>
    </source>
</evidence>
<feature type="region of interest" description="Disordered" evidence="4">
    <location>
        <begin position="645"/>
        <end position="675"/>
    </location>
</feature>
<evidence type="ECO:0000259" key="5">
    <source>
        <dbReference type="Pfam" id="PF00962"/>
    </source>
</evidence>
<dbReference type="OrthoDB" id="7202371at2759"/>
<reference evidence="6 7" key="1">
    <citation type="journal article" date="2011" name="PLoS Genet.">
        <title>Genomic analysis of the necrotrophic fungal pathogens Sclerotinia sclerotiorum and Botrytis cinerea.</title>
        <authorList>
            <person name="Amselem J."/>
            <person name="Cuomo C.A."/>
            <person name="van Kan J.A."/>
            <person name="Viaud M."/>
            <person name="Benito E.P."/>
            <person name="Couloux A."/>
            <person name="Coutinho P.M."/>
            <person name="de Vries R.P."/>
            <person name="Dyer P.S."/>
            <person name="Fillinger S."/>
            <person name="Fournier E."/>
            <person name="Gout L."/>
            <person name="Hahn M."/>
            <person name="Kohn L."/>
            <person name="Lapalu N."/>
            <person name="Plummer K.M."/>
            <person name="Pradier J.M."/>
            <person name="Quevillon E."/>
            <person name="Sharon A."/>
            <person name="Simon A."/>
            <person name="ten Have A."/>
            <person name="Tudzynski B."/>
            <person name="Tudzynski P."/>
            <person name="Wincker P."/>
            <person name="Andrew M."/>
            <person name="Anthouard V."/>
            <person name="Beever R.E."/>
            <person name="Beffa R."/>
            <person name="Benoit I."/>
            <person name="Bouzid O."/>
            <person name="Brault B."/>
            <person name="Chen Z."/>
            <person name="Choquer M."/>
            <person name="Collemare J."/>
            <person name="Cotton P."/>
            <person name="Danchin E.G."/>
            <person name="Da Silva C."/>
            <person name="Gautier A."/>
            <person name="Giraud C."/>
            <person name="Giraud T."/>
            <person name="Gonzalez C."/>
            <person name="Grossetete S."/>
            <person name="Guldener U."/>
            <person name="Henrissat B."/>
            <person name="Howlett B.J."/>
            <person name="Kodira C."/>
            <person name="Kretschmer M."/>
            <person name="Lappartient A."/>
            <person name="Leroch M."/>
            <person name="Levis C."/>
            <person name="Mauceli E."/>
            <person name="Neuveglise C."/>
            <person name="Oeser B."/>
            <person name="Pearson M."/>
            <person name="Poulain J."/>
            <person name="Poussereau N."/>
            <person name="Quesneville H."/>
            <person name="Rascle C."/>
            <person name="Schumacher J."/>
            <person name="Segurens B."/>
            <person name="Sexton A."/>
            <person name="Silva E."/>
            <person name="Sirven C."/>
            <person name="Soanes D.M."/>
            <person name="Talbot N.J."/>
            <person name="Templeton M."/>
            <person name="Yandava C."/>
            <person name="Yarden O."/>
            <person name="Zeng Q."/>
            <person name="Rollins J.A."/>
            <person name="Lebrun M.H."/>
            <person name="Dickman M."/>
        </authorList>
    </citation>
    <scope>NUCLEOTIDE SEQUENCE [LARGE SCALE GENOMIC DNA]</scope>
    <source>
        <strain evidence="6 7">B05.10</strain>
    </source>
</reference>
<comment type="cofactor">
    <cofactor evidence="1">
        <name>Zn(2+)</name>
        <dbReference type="ChEBI" id="CHEBI:29105"/>
    </cofactor>
</comment>
<dbReference type="GO" id="GO:0046103">
    <property type="term" value="P:inosine biosynthetic process"/>
    <property type="evidence" value="ECO:0007669"/>
    <property type="project" value="TreeGrafter"/>
</dbReference>
<dbReference type="Gene3D" id="3.20.20.140">
    <property type="entry name" value="Metal-dependent hydrolases"/>
    <property type="match status" value="1"/>
</dbReference>
<dbReference type="PANTHER" id="PTHR11409">
    <property type="entry name" value="ADENOSINE DEAMINASE"/>
    <property type="match status" value="1"/>
</dbReference>
<keyword evidence="7" id="KW-1185">Reference proteome</keyword>
<gene>
    <name evidence="6" type="ORF">BCIN_02g03040</name>
</gene>
<dbReference type="AlphaFoldDB" id="A0A384J8U2"/>
<dbReference type="GeneID" id="5427532"/>
<dbReference type="Proteomes" id="UP000001798">
    <property type="component" value="Chromosome 2"/>
</dbReference>
<dbReference type="VEuPathDB" id="FungiDB:Bcin02g03040"/>
<dbReference type="RefSeq" id="XP_024546992.1">
    <property type="nucleotide sequence ID" value="XM_024691222.1"/>
</dbReference>
<dbReference type="GO" id="GO:0004000">
    <property type="term" value="F:adenosine deaminase activity"/>
    <property type="evidence" value="ECO:0007669"/>
    <property type="project" value="TreeGrafter"/>
</dbReference>
<dbReference type="SUPFAM" id="SSF51556">
    <property type="entry name" value="Metallo-dependent hydrolases"/>
    <property type="match status" value="1"/>
</dbReference>
<evidence type="ECO:0000256" key="2">
    <source>
        <dbReference type="ARBA" id="ARBA00022723"/>
    </source>
</evidence>
<keyword evidence="3" id="KW-0378">Hydrolase</keyword>
<feature type="domain" description="Adenosine deaminase" evidence="5">
    <location>
        <begin position="234"/>
        <end position="529"/>
    </location>
</feature>
<reference evidence="6 7" key="3">
    <citation type="journal article" date="2017" name="Mol. Plant Pathol.">
        <title>A gapless genome sequence of the fungus Botrytis cinerea.</title>
        <authorList>
            <person name="Van Kan J.A."/>
            <person name="Stassen J.H."/>
            <person name="Mosbach A."/>
            <person name="Van Der Lee T.A."/>
            <person name="Faino L."/>
            <person name="Farmer A.D."/>
            <person name="Papasotiriou D.G."/>
            <person name="Zhou S."/>
            <person name="Seidl M.F."/>
            <person name="Cottam E."/>
            <person name="Edel D."/>
            <person name="Hahn M."/>
            <person name="Schwartz D.C."/>
            <person name="Dietrich R.A."/>
            <person name="Widdison S."/>
            <person name="Scalliet G."/>
        </authorList>
    </citation>
    <scope>NUCLEOTIDE SEQUENCE [LARGE SCALE GENOMIC DNA]</scope>
    <source>
        <strain evidence="6 7">B05.10</strain>
    </source>
</reference>
<dbReference type="PANTHER" id="PTHR11409:SF39">
    <property type="entry name" value="ADENOSINE DEAMINASE 2"/>
    <property type="match status" value="1"/>
</dbReference>
<dbReference type="InterPro" id="IPR006330">
    <property type="entry name" value="Ado/ade_deaminase"/>
</dbReference>
<evidence type="ECO:0000256" key="1">
    <source>
        <dbReference type="ARBA" id="ARBA00001947"/>
    </source>
</evidence>
<keyword evidence="2" id="KW-0479">Metal-binding</keyword>
<evidence type="ECO:0000313" key="6">
    <source>
        <dbReference type="EMBL" id="ATZ46969.1"/>
    </source>
</evidence>
<organism evidence="6 7">
    <name type="scientific">Botryotinia fuckeliana (strain B05.10)</name>
    <name type="common">Noble rot fungus</name>
    <name type="synonym">Botrytis cinerea</name>
    <dbReference type="NCBI Taxonomy" id="332648"/>
    <lineage>
        <taxon>Eukaryota</taxon>
        <taxon>Fungi</taxon>
        <taxon>Dikarya</taxon>
        <taxon>Ascomycota</taxon>
        <taxon>Pezizomycotina</taxon>
        <taxon>Leotiomycetes</taxon>
        <taxon>Helotiales</taxon>
        <taxon>Sclerotiniaceae</taxon>
        <taxon>Botrytis</taxon>
    </lineage>
</organism>
<dbReference type="Pfam" id="PF00962">
    <property type="entry name" value="A_deaminase"/>
    <property type="match status" value="1"/>
</dbReference>
<evidence type="ECO:0000256" key="4">
    <source>
        <dbReference type="SAM" id="MobiDB-lite"/>
    </source>
</evidence>
<reference evidence="6 7" key="2">
    <citation type="journal article" date="2012" name="Eukaryot. Cell">
        <title>Genome update of Botrytis cinerea strains B05.10 and T4.</title>
        <authorList>
            <person name="Staats M."/>
            <person name="van Kan J.A."/>
        </authorList>
    </citation>
    <scope>NUCLEOTIDE SEQUENCE [LARGE SCALE GENOMIC DNA]</scope>
    <source>
        <strain evidence="6 7">B05.10</strain>
    </source>
</reference>